<organism evidence="2 3">
    <name type="scientific">Autumnicola tepida</name>
    <dbReference type="NCBI Taxonomy" id="3075595"/>
    <lineage>
        <taxon>Bacteria</taxon>
        <taxon>Pseudomonadati</taxon>
        <taxon>Bacteroidota</taxon>
        <taxon>Flavobacteriia</taxon>
        <taxon>Flavobacteriales</taxon>
        <taxon>Flavobacteriaceae</taxon>
        <taxon>Autumnicola</taxon>
    </lineage>
</organism>
<dbReference type="RefSeq" id="WP_311536242.1">
    <property type="nucleotide sequence ID" value="NZ_JAVRHQ010000030.1"/>
</dbReference>
<name>A0ABU3CE95_9FLAO</name>
<comment type="similarity">
    <text evidence="1">Belongs to the UxaE family.</text>
</comment>
<feature type="binding site" evidence="1">
    <location>
        <position position="217"/>
    </location>
    <ligand>
        <name>a divalent metal cation</name>
        <dbReference type="ChEBI" id="CHEBI:60240"/>
    </ligand>
</feature>
<comment type="catalytic activity">
    <reaction evidence="1">
        <text>keto-D-tagaturonate = keto-D-fructuronate</text>
        <dbReference type="Rhea" id="RHEA:51656"/>
        <dbReference type="ChEBI" id="CHEBI:17886"/>
        <dbReference type="ChEBI" id="CHEBI:59881"/>
        <dbReference type="EC" id="5.1.2.7"/>
    </reaction>
</comment>
<keyword evidence="3" id="KW-1185">Reference proteome</keyword>
<comment type="function">
    <text evidence="1">Catalyzes the epimerization of D-tagaturonate (D-TagA) to D-fructuronate (D-FruA).</text>
</comment>
<feature type="binding site" evidence="1">
    <location>
        <position position="80"/>
    </location>
    <ligand>
        <name>a divalent metal cation</name>
        <dbReference type="ChEBI" id="CHEBI:60240"/>
    </ligand>
</feature>
<dbReference type="Pfam" id="PF16257">
    <property type="entry name" value="UxaE"/>
    <property type="match status" value="1"/>
</dbReference>
<keyword evidence="1" id="KW-0479">Metal-binding</keyword>
<comment type="caution">
    <text evidence="2">The sequence shown here is derived from an EMBL/GenBank/DDBJ whole genome shotgun (WGS) entry which is preliminary data.</text>
</comment>
<accession>A0ABU3CE95</accession>
<dbReference type="Proteomes" id="UP001262889">
    <property type="component" value="Unassembled WGS sequence"/>
</dbReference>
<keyword evidence="1" id="KW-0413">Isomerase</keyword>
<evidence type="ECO:0000256" key="1">
    <source>
        <dbReference type="HAMAP-Rule" id="MF_02243"/>
    </source>
</evidence>
<dbReference type="InterPro" id="IPR032586">
    <property type="entry name" value="UxaE"/>
</dbReference>
<feature type="active site" description="Proton acceptor" evidence="1">
    <location>
        <position position="79"/>
    </location>
</feature>
<gene>
    <name evidence="1" type="primary">uxaE</name>
    <name evidence="2" type="ORF">RM553_17435</name>
</gene>
<feature type="binding site" evidence="1">
    <location>
        <position position="257"/>
    </location>
    <ligand>
        <name>a divalent metal cation</name>
        <dbReference type="ChEBI" id="CHEBI:60240"/>
    </ligand>
</feature>
<dbReference type="EMBL" id="JAVRHQ010000030">
    <property type="protein sequence ID" value="MDT0644626.1"/>
    <property type="molecule type" value="Genomic_DNA"/>
</dbReference>
<reference evidence="2 3" key="1">
    <citation type="submission" date="2023-09" db="EMBL/GenBank/DDBJ databases">
        <authorList>
            <person name="Rey-Velasco X."/>
        </authorList>
    </citation>
    <scope>NUCLEOTIDE SEQUENCE [LARGE SCALE GENOMIC DNA]</scope>
    <source>
        <strain evidence="2 3">F363</strain>
    </source>
</reference>
<dbReference type="HAMAP" id="MF_02243">
    <property type="entry name" value="UxaE"/>
    <property type="match status" value="1"/>
</dbReference>
<protein>
    <recommendedName>
        <fullName evidence="1">Tagaturonate/fructuronate epimerase</fullName>
        <shortName evidence="1">D-TagA/D-FruA epimerase</shortName>
        <ecNumber evidence="1">5.1.2.7</ecNumber>
    </recommendedName>
</protein>
<dbReference type="EC" id="5.1.2.7" evidence="1"/>
<feature type="active site" description="Proton donor" evidence="1">
    <location>
        <position position="175"/>
    </location>
</feature>
<comment type="cofactor">
    <cofactor evidence="1">
        <name>a divalent metal cation</name>
        <dbReference type="ChEBI" id="CHEBI:60240"/>
    </cofactor>
</comment>
<evidence type="ECO:0000313" key="3">
    <source>
        <dbReference type="Proteomes" id="UP001262889"/>
    </source>
</evidence>
<evidence type="ECO:0000313" key="2">
    <source>
        <dbReference type="EMBL" id="MDT0644626.1"/>
    </source>
</evidence>
<sequence length="412" mass="47216">MARLGKYSFGTGDRFGKEGKAQLKAVLKMQEKGIEVIPVWNKSNREHLTVGTKAPEVRKEADNAVKELGYKGDYLVDADHISLQTVEPYLAVSDFFTIDVADFIGKKASEKEEEEFLEFFEKYLGDFEIQGIEHRIEISKMHLRKMLDNFLLAMSKAGEVYWYIASEKKEEFSTEVSIDEVESPQTPVELFFILAALAFYKVPVNTIAPKFTGEFNKGVDYRGDLKQFKKEFEEDLLVLKFAIQEFGLPQNLKLSVHSGSDKFSIYPVMQELIKKHDAGLHLKTAGTTWLEELIGLAESEGEAFSFAKEIYAEALERYEELTKDYTEVLSIDKDELPSAEGFTSGKDFANALRHDQKSNAYNPNFRQLLHCAYKVAAEKDNFQELLERHRAKIEENVTYNLYERHLKNIFPA</sequence>
<proteinExistence type="inferred from homology"/>